<feature type="region of interest" description="Disordered" evidence="1">
    <location>
        <begin position="444"/>
        <end position="464"/>
    </location>
</feature>
<dbReference type="EMBL" id="KQ085934">
    <property type="protein sequence ID" value="KLO15096.1"/>
    <property type="molecule type" value="Genomic_DNA"/>
</dbReference>
<keyword evidence="3" id="KW-1185">Reference proteome</keyword>
<accession>A0A0H2SDM5</accession>
<sequence length="487" mass="52096">MPFSSSESHLDFSSDDSDEDEVDEGKIEPFPAGAGIDDSFSSFSDCCSDDRDSDQISFVLRESARLLIEDVEFRDPVMHYETSWRSNFEPNVLDTLDEQLKNDPRASWTAICWREAAPEEQDAHGPLNPRTSSQDTSSTLRPQTTRLLTNSLNVRRHITNSHSPVTPGDPILGGTPPLSMTPRSPIPRSPAAGTLGVNPLDFAIAAPVPRYRPMSDPPPYSASASPATWTEFSSRGHSKTCSPFTSEASDADNEASTDSDDLSDSRTFTERSSDFDSSSSSDRRSNSDPSLDTTASHDASSCPSPSPSPAPSSFLLPHAYSFSSALAKYSSSPSICGPVGAISASTSALLPQVQRGGAEVFAPSTLAGPASTGHSPPSSSLSSPLERSLPFPLFSAPKPSESVNFAPERPTSPPAHHSSSFYSHHHSKSHLKTRSGLFFAQPKPLSGTWKASRDRTSSEDPSALQRFASRCGTLSRKLTTVAAGGVR</sequence>
<feature type="compositionally biased region" description="Acidic residues" evidence="1">
    <location>
        <begin position="249"/>
        <end position="262"/>
    </location>
</feature>
<protein>
    <submittedName>
        <fullName evidence="2">Uncharacterized protein</fullName>
    </submittedName>
</protein>
<evidence type="ECO:0000313" key="2">
    <source>
        <dbReference type="EMBL" id="KLO15096.1"/>
    </source>
</evidence>
<gene>
    <name evidence="2" type="ORF">SCHPADRAFT_280139</name>
</gene>
<evidence type="ECO:0000313" key="3">
    <source>
        <dbReference type="Proteomes" id="UP000053477"/>
    </source>
</evidence>
<dbReference type="AlphaFoldDB" id="A0A0H2SDM5"/>
<name>A0A0H2SDM5_9AGAM</name>
<feature type="region of interest" description="Disordered" evidence="1">
    <location>
        <begin position="363"/>
        <end position="426"/>
    </location>
</feature>
<feature type="compositionally biased region" description="Basic and acidic residues" evidence="1">
    <location>
        <begin position="263"/>
        <end position="274"/>
    </location>
</feature>
<proteinExistence type="predicted"/>
<feature type="compositionally biased region" description="Polar residues" evidence="1">
    <location>
        <begin position="228"/>
        <end position="248"/>
    </location>
</feature>
<evidence type="ECO:0000256" key="1">
    <source>
        <dbReference type="SAM" id="MobiDB-lite"/>
    </source>
</evidence>
<feature type="compositionally biased region" description="Low complexity" evidence="1">
    <location>
        <begin position="287"/>
        <end position="303"/>
    </location>
</feature>
<reference evidence="2 3" key="1">
    <citation type="submission" date="2015-04" db="EMBL/GenBank/DDBJ databases">
        <title>Complete genome sequence of Schizopora paradoxa KUC8140, a cosmopolitan wood degrader in East Asia.</title>
        <authorList>
            <consortium name="DOE Joint Genome Institute"/>
            <person name="Min B."/>
            <person name="Park H."/>
            <person name="Jang Y."/>
            <person name="Kim J.-J."/>
            <person name="Kim K.H."/>
            <person name="Pangilinan J."/>
            <person name="Lipzen A."/>
            <person name="Riley R."/>
            <person name="Grigoriev I.V."/>
            <person name="Spatafora J.W."/>
            <person name="Choi I.-G."/>
        </authorList>
    </citation>
    <scope>NUCLEOTIDE SEQUENCE [LARGE SCALE GENOMIC DNA]</scope>
    <source>
        <strain evidence="2 3">KUC8140</strain>
    </source>
</reference>
<organism evidence="2 3">
    <name type="scientific">Schizopora paradoxa</name>
    <dbReference type="NCBI Taxonomy" id="27342"/>
    <lineage>
        <taxon>Eukaryota</taxon>
        <taxon>Fungi</taxon>
        <taxon>Dikarya</taxon>
        <taxon>Basidiomycota</taxon>
        <taxon>Agaricomycotina</taxon>
        <taxon>Agaricomycetes</taxon>
        <taxon>Hymenochaetales</taxon>
        <taxon>Schizoporaceae</taxon>
        <taxon>Schizopora</taxon>
    </lineage>
</organism>
<feature type="region of interest" description="Disordered" evidence="1">
    <location>
        <begin position="159"/>
        <end position="196"/>
    </location>
</feature>
<feature type="region of interest" description="Disordered" evidence="1">
    <location>
        <begin position="215"/>
        <end position="310"/>
    </location>
</feature>
<feature type="compositionally biased region" description="Polar residues" evidence="1">
    <location>
        <begin position="129"/>
        <end position="143"/>
    </location>
</feature>
<dbReference type="Proteomes" id="UP000053477">
    <property type="component" value="Unassembled WGS sequence"/>
</dbReference>
<feature type="region of interest" description="Disordered" evidence="1">
    <location>
        <begin position="1"/>
        <end position="38"/>
    </location>
</feature>
<feature type="region of interest" description="Disordered" evidence="1">
    <location>
        <begin position="118"/>
        <end position="143"/>
    </location>
</feature>
<feature type="compositionally biased region" description="Acidic residues" evidence="1">
    <location>
        <begin position="13"/>
        <end position="23"/>
    </location>
</feature>
<feature type="compositionally biased region" description="Low complexity" evidence="1">
    <location>
        <begin position="375"/>
        <end position="395"/>
    </location>
</feature>
<dbReference type="InParanoid" id="A0A0H2SDM5"/>